<keyword evidence="3" id="KW-1185">Reference proteome</keyword>
<protein>
    <submittedName>
        <fullName evidence="2">Uncharacterized protein</fullName>
    </submittedName>
</protein>
<evidence type="ECO:0000313" key="2">
    <source>
        <dbReference type="EMBL" id="SDS95157.1"/>
    </source>
</evidence>
<feature type="region of interest" description="Disordered" evidence="1">
    <location>
        <begin position="1"/>
        <end position="23"/>
    </location>
</feature>
<reference evidence="3" key="1">
    <citation type="submission" date="2016-10" db="EMBL/GenBank/DDBJ databases">
        <authorList>
            <person name="Varghese N."/>
            <person name="Submissions S."/>
        </authorList>
    </citation>
    <scope>NUCLEOTIDE SEQUENCE [LARGE SCALE GENOMIC DNA]</scope>
    <source>
        <strain evidence="3">GAS369</strain>
    </source>
</reference>
<name>A0A1H1WD02_9BRAD</name>
<sequence>MEANHGCPALPGAMAPAKVRSGPGMHKTGRIFWGALTSPPIGPGSIRPAKLATAAQRLDRAFAGLEGYEMRAG</sequence>
<gene>
    <name evidence="2" type="ORF">SAMN05444158_3801</name>
</gene>
<evidence type="ECO:0000256" key="1">
    <source>
        <dbReference type="SAM" id="MobiDB-lite"/>
    </source>
</evidence>
<dbReference type="EMBL" id="LT629750">
    <property type="protein sequence ID" value="SDS95157.1"/>
    <property type="molecule type" value="Genomic_DNA"/>
</dbReference>
<evidence type="ECO:0000313" key="3">
    <source>
        <dbReference type="Proteomes" id="UP000243904"/>
    </source>
</evidence>
<proteinExistence type="predicted"/>
<dbReference type="AlphaFoldDB" id="A0A1H1WD02"/>
<dbReference type="Proteomes" id="UP000243904">
    <property type="component" value="Chromosome I"/>
</dbReference>
<organism evidence="2 3">
    <name type="scientific">Bradyrhizobium canariense</name>
    <dbReference type="NCBI Taxonomy" id="255045"/>
    <lineage>
        <taxon>Bacteria</taxon>
        <taxon>Pseudomonadati</taxon>
        <taxon>Pseudomonadota</taxon>
        <taxon>Alphaproteobacteria</taxon>
        <taxon>Hyphomicrobiales</taxon>
        <taxon>Nitrobacteraceae</taxon>
        <taxon>Bradyrhizobium</taxon>
    </lineage>
</organism>
<accession>A0A1H1WD02</accession>